<keyword evidence="2" id="KW-1185">Reference proteome</keyword>
<gene>
    <name evidence="1" type="ORF">EGW08_006743</name>
</gene>
<accession>A0A3S0ZS12</accession>
<evidence type="ECO:0000313" key="2">
    <source>
        <dbReference type="Proteomes" id="UP000271974"/>
    </source>
</evidence>
<proteinExistence type="predicted"/>
<reference evidence="1 2" key="1">
    <citation type="submission" date="2019-01" db="EMBL/GenBank/DDBJ databases">
        <title>A draft genome assembly of the solar-powered sea slug Elysia chlorotica.</title>
        <authorList>
            <person name="Cai H."/>
            <person name="Li Q."/>
            <person name="Fang X."/>
            <person name="Li J."/>
            <person name="Curtis N.E."/>
            <person name="Altenburger A."/>
            <person name="Shibata T."/>
            <person name="Feng M."/>
            <person name="Maeda T."/>
            <person name="Schwartz J.A."/>
            <person name="Shigenobu S."/>
            <person name="Lundholm N."/>
            <person name="Nishiyama T."/>
            <person name="Yang H."/>
            <person name="Hasebe M."/>
            <person name="Li S."/>
            <person name="Pierce S.K."/>
            <person name="Wang J."/>
        </authorList>
    </citation>
    <scope>NUCLEOTIDE SEQUENCE [LARGE SCALE GENOMIC DNA]</scope>
    <source>
        <strain evidence="1">EC2010</strain>
        <tissue evidence="1">Whole organism of an adult</tissue>
    </source>
</reference>
<sequence length="259" mass="27596">MTLVSAGHIILTPTQRIGNATDKIRTRDLLRRKPMFYPWTTATPANKARSRLPLVTGVGLWLNWGCWSASHRASVDQSVRKIDHALKLVSGGAPEDMSASLGLAAPINKKKPSDKSCKNSGLRPGKANELRAEALSLLVAAALLAASQASPCTDVCFGTCAVSSDTSMLVAPLFEPFQQVNLDACRAVCAATCNCVDTCQGMCATQLTDCRNLPDAGYFQVFACNFEFAACGMICSTQCTLTTSAGVLDRVFKVLVPSE</sequence>
<comment type="caution">
    <text evidence="1">The sequence shown here is derived from an EMBL/GenBank/DDBJ whole genome shotgun (WGS) entry which is preliminary data.</text>
</comment>
<dbReference type="AlphaFoldDB" id="A0A3S0ZS12"/>
<name>A0A3S0ZS12_ELYCH</name>
<protein>
    <submittedName>
        <fullName evidence="1">Uncharacterized protein</fullName>
    </submittedName>
</protein>
<organism evidence="1 2">
    <name type="scientific">Elysia chlorotica</name>
    <name type="common">Eastern emerald elysia</name>
    <name type="synonym">Sea slug</name>
    <dbReference type="NCBI Taxonomy" id="188477"/>
    <lineage>
        <taxon>Eukaryota</taxon>
        <taxon>Metazoa</taxon>
        <taxon>Spiralia</taxon>
        <taxon>Lophotrochozoa</taxon>
        <taxon>Mollusca</taxon>
        <taxon>Gastropoda</taxon>
        <taxon>Heterobranchia</taxon>
        <taxon>Euthyneura</taxon>
        <taxon>Panpulmonata</taxon>
        <taxon>Sacoglossa</taxon>
        <taxon>Placobranchoidea</taxon>
        <taxon>Plakobranchidae</taxon>
        <taxon>Elysia</taxon>
    </lineage>
</organism>
<dbReference type="EMBL" id="RQTK01000168">
    <property type="protein sequence ID" value="RUS85467.1"/>
    <property type="molecule type" value="Genomic_DNA"/>
</dbReference>
<dbReference type="Proteomes" id="UP000271974">
    <property type="component" value="Unassembled WGS sequence"/>
</dbReference>
<evidence type="ECO:0000313" key="1">
    <source>
        <dbReference type="EMBL" id="RUS85467.1"/>
    </source>
</evidence>